<accession>G7YW72</accession>
<reference key="2">
    <citation type="submission" date="2011-10" db="EMBL/GenBank/DDBJ databases">
        <title>The genome and transcriptome sequence of Clonorchis sinensis provide insights into the carcinogenic liver fluke.</title>
        <authorList>
            <person name="Wang X."/>
            <person name="Huang Y."/>
            <person name="Chen W."/>
            <person name="Liu H."/>
            <person name="Guo L."/>
            <person name="Chen Y."/>
            <person name="Luo F."/>
            <person name="Zhou W."/>
            <person name="Sun J."/>
            <person name="Mao Q."/>
            <person name="Liang P."/>
            <person name="Zhou C."/>
            <person name="Tian Y."/>
            <person name="Men J."/>
            <person name="Lv X."/>
            <person name="Huang L."/>
            <person name="Zhou J."/>
            <person name="Hu Y."/>
            <person name="Li R."/>
            <person name="Zhang F."/>
            <person name="Lei H."/>
            <person name="Li X."/>
            <person name="Hu X."/>
            <person name="Liang C."/>
            <person name="Xu J."/>
            <person name="Wu Z."/>
            <person name="Yu X."/>
        </authorList>
    </citation>
    <scope>NUCLEOTIDE SEQUENCE</scope>
    <source>
        <strain>Henan</strain>
    </source>
</reference>
<keyword evidence="1" id="KW-0812">Transmembrane</keyword>
<evidence type="ECO:0000313" key="2">
    <source>
        <dbReference type="EMBL" id="GAA57202.1"/>
    </source>
</evidence>
<sequence>MGLYRPKPELSAQVIRHFLAIGVAHMNHDTESEESSQISIALVLCLLVLHAFSFPYVAVWEFRPAAVNKPLSNYGTSVDEAAVYNDAPDSLYPGYISITCQRKSLSRQLGRRRRHSTRCRSAVDYGETKSQTWWNVWRFDRQTNATVY</sequence>
<dbReference type="Proteomes" id="UP000008909">
    <property type="component" value="Unassembled WGS sequence"/>
</dbReference>
<feature type="transmembrane region" description="Helical" evidence="1">
    <location>
        <begin position="38"/>
        <end position="59"/>
    </location>
</feature>
<dbReference type="EMBL" id="DF144591">
    <property type="protein sequence ID" value="GAA57202.1"/>
    <property type="molecule type" value="Genomic_DNA"/>
</dbReference>
<keyword evidence="1" id="KW-0472">Membrane</keyword>
<keyword evidence="1" id="KW-1133">Transmembrane helix</keyword>
<evidence type="ECO:0000256" key="1">
    <source>
        <dbReference type="SAM" id="Phobius"/>
    </source>
</evidence>
<name>G7YW72_CLOSI</name>
<protein>
    <submittedName>
        <fullName evidence="2">Uncharacterized protein</fullName>
    </submittedName>
</protein>
<proteinExistence type="predicted"/>
<reference evidence="2" key="1">
    <citation type="journal article" date="2011" name="Genome Biol.">
        <title>The draft genome of the carcinogenic human liver fluke Clonorchis sinensis.</title>
        <authorList>
            <person name="Wang X."/>
            <person name="Chen W."/>
            <person name="Huang Y."/>
            <person name="Sun J."/>
            <person name="Men J."/>
            <person name="Liu H."/>
            <person name="Luo F."/>
            <person name="Guo L."/>
            <person name="Lv X."/>
            <person name="Deng C."/>
            <person name="Zhou C."/>
            <person name="Fan Y."/>
            <person name="Li X."/>
            <person name="Huang L."/>
            <person name="Hu Y."/>
            <person name="Liang C."/>
            <person name="Hu X."/>
            <person name="Xu J."/>
            <person name="Yu X."/>
        </authorList>
    </citation>
    <scope>NUCLEOTIDE SEQUENCE [LARGE SCALE GENOMIC DNA]</scope>
    <source>
        <strain evidence="2">Henan</strain>
    </source>
</reference>
<gene>
    <name evidence="2" type="ORF">CLF_112324</name>
</gene>
<organism evidence="2 3">
    <name type="scientific">Clonorchis sinensis</name>
    <name type="common">Chinese liver fluke</name>
    <dbReference type="NCBI Taxonomy" id="79923"/>
    <lineage>
        <taxon>Eukaryota</taxon>
        <taxon>Metazoa</taxon>
        <taxon>Spiralia</taxon>
        <taxon>Lophotrochozoa</taxon>
        <taxon>Platyhelminthes</taxon>
        <taxon>Trematoda</taxon>
        <taxon>Digenea</taxon>
        <taxon>Opisthorchiida</taxon>
        <taxon>Opisthorchiata</taxon>
        <taxon>Opisthorchiidae</taxon>
        <taxon>Clonorchis</taxon>
    </lineage>
</organism>
<evidence type="ECO:0000313" key="3">
    <source>
        <dbReference type="Proteomes" id="UP000008909"/>
    </source>
</evidence>
<keyword evidence="3" id="KW-1185">Reference proteome</keyword>
<dbReference type="AlphaFoldDB" id="G7YW72"/>